<evidence type="ECO:0000256" key="1">
    <source>
        <dbReference type="SAM" id="MobiDB-lite"/>
    </source>
</evidence>
<comment type="caution">
    <text evidence="2">The sequence shown here is derived from an EMBL/GenBank/DDBJ whole genome shotgun (WGS) entry which is preliminary data.</text>
</comment>
<feature type="region of interest" description="Disordered" evidence="1">
    <location>
        <begin position="1"/>
        <end position="56"/>
    </location>
</feature>
<gene>
    <name evidence="2" type="ORF">MATL_G00222700</name>
</gene>
<evidence type="ECO:0000313" key="2">
    <source>
        <dbReference type="EMBL" id="KAG7458641.1"/>
    </source>
</evidence>
<name>A0A9D3T2P2_MEGAT</name>
<organism evidence="2 3">
    <name type="scientific">Megalops atlanticus</name>
    <name type="common">Tarpon</name>
    <name type="synonym">Clupea gigantea</name>
    <dbReference type="NCBI Taxonomy" id="7932"/>
    <lineage>
        <taxon>Eukaryota</taxon>
        <taxon>Metazoa</taxon>
        <taxon>Chordata</taxon>
        <taxon>Craniata</taxon>
        <taxon>Vertebrata</taxon>
        <taxon>Euteleostomi</taxon>
        <taxon>Actinopterygii</taxon>
        <taxon>Neopterygii</taxon>
        <taxon>Teleostei</taxon>
        <taxon>Elopiformes</taxon>
        <taxon>Megalopidae</taxon>
        <taxon>Megalops</taxon>
    </lineage>
</organism>
<feature type="compositionally biased region" description="Low complexity" evidence="1">
    <location>
        <begin position="73"/>
        <end position="83"/>
    </location>
</feature>
<reference evidence="2" key="1">
    <citation type="submission" date="2021-01" db="EMBL/GenBank/DDBJ databases">
        <authorList>
            <person name="Zahm M."/>
            <person name="Roques C."/>
            <person name="Cabau C."/>
            <person name="Klopp C."/>
            <person name="Donnadieu C."/>
            <person name="Jouanno E."/>
            <person name="Lampietro C."/>
            <person name="Louis A."/>
            <person name="Herpin A."/>
            <person name="Echchiki A."/>
            <person name="Berthelot C."/>
            <person name="Parey E."/>
            <person name="Roest-Crollius H."/>
            <person name="Braasch I."/>
            <person name="Postlethwait J."/>
            <person name="Bobe J."/>
            <person name="Montfort J."/>
            <person name="Bouchez O."/>
            <person name="Begum T."/>
            <person name="Mejri S."/>
            <person name="Adams A."/>
            <person name="Chen W.-J."/>
            <person name="Guiguen Y."/>
        </authorList>
    </citation>
    <scope>NUCLEOTIDE SEQUENCE</scope>
    <source>
        <strain evidence="2">YG-15Mar2019-1</strain>
        <tissue evidence="2">Brain</tissue>
    </source>
</reference>
<protein>
    <submittedName>
        <fullName evidence="2">Uncharacterized protein</fullName>
    </submittedName>
</protein>
<dbReference type="EMBL" id="JAFDVH010000020">
    <property type="protein sequence ID" value="KAG7458641.1"/>
    <property type="molecule type" value="Genomic_DNA"/>
</dbReference>
<accession>A0A9D3T2P2</accession>
<dbReference type="OrthoDB" id="8957000at2759"/>
<dbReference type="AlphaFoldDB" id="A0A9D3T2P2"/>
<feature type="region of interest" description="Disordered" evidence="1">
    <location>
        <begin position="73"/>
        <end position="99"/>
    </location>
</feature>
<proteinExistence type="predicted"/>
<keyword evidence="3" id="KW-1185">Reference proteome</keyword>
<evidence type="ECO:0000313" key="3">
    <source>
        <dbReference type="Proteomes" id="UP001046870"/>
    </source>
</evidence>
<sequence length="115" mass="12528">MKKTRSTNLRRAWPSSDFSDRASERTRSRSEKDYRLHKHHPPPLHSQSPRGYVTPGVRAASLPTLAASCSWAANQAQGSAAGADRNHPAGDKAPGVKLNTRWRDSGLPFILSAGV</sequence>
<dbReference type="Proteomes" id="UP001046870">
    <property type="component" value="Chromosome 20"/>
</dbReference>
<feature type="compositionally biased region" description="Basic and acidic residues" evidence="1">
    <location>
        <begin position="18"/>
        <end position="34"/>
    </location>
</feature>